<feature type="binding site" evidence="7">
    <location>
        <position position="122"/>
    </location>
    <ligand>
        <name>Zn(2+)</name>
        <dbReference type="ChEBI" id="CHEBI:29105"/>
    </ligand>
</feature>
<dbReference type="EMBL" id="AP023420">
    <property type="protein sequence ID" value="BCK84576.1"/>
    <property type="molecule type" value="Genomic_DNA"/>
</dbReference>
<keyword evidence="5" id="KW-0238">DNA-binding</keyword>
<organism evidence="9 10">
    <name type="scientific">Pusillibacter faecalis</name>
    <dbReference type="NCBI Taxonomy" id="2714358"/>
    <lineage>
        <taxon>Bacteria</taxon>
        <taxon>Bacillati</taxon>
        <taxon>Bacillota</taxon>
        <taxon>Clostridia</taxon>
        <taxon>Eubacteriales</taxon>
        <taxon>Oscillospiraceae</taxon>
        <taxon>Pusillibacter</taxon>
    </lineage>
</organism>
<name>A0A810QFD9_9FIRM</name>
<gene>
    <name evidence="9" type="ORF">MM59RIKEN_18950</name>
</gene>
<dbReference type="InterPro" id="IPR036388">
    <property type="entry name" value="WH-like_DNA-bd_sf"/>
</dbReference>
<keyword evidence="3 7" id="KW-0862">Zinc</keyword>
<comment type="cofactor">
    <cofactor evidence="8">
        <name>Mn(2+)</name>
        <dbReference type="ChEBI" id="CHEBI:29035"/>
    </cofactor>
    <cofactor evidence="8">
        <name>Fe(2+)</name>
        <dbReference type="ChEBI" id="CHEBI:29033"/>
    </cofactor>
    <text evidence="8">Binds 1 Mn(2+) or Fe(2+) ion per subunit.</text>
</comment>
<accession>A0A810QFD9</accession>
<dbReference type="Pfam" id="PF01475">
    <property type="entry name" value="FUR"/>
    <property type="match status" value="1"/>
</dbReference>
<reference evidence="9" key="1">
    <citation type="submission" date="2020-09" db="EMBL/GenBank/DDBJ databases">
        <title>New species isolated from human feces.</title>
        <authorList>
            <person name="Kitahara M."/>
            <person name="Shigeno Y."/>
            <person name="Shime M."/>
            <person name="Matsumoto Y."/>
            <person name="Nakamura S."/>
            <person name="Motooka D."/>
            <person name="Fukuoka S."/>
            <person name="Nishikawa H."/>
            <person name="Benno Y."/>
        </authorList>
    </citation>
    <scope>NUCLEOTIDE SEQUENCE</scope>
    <source>
        <strain evidence="9">MM59</strain>
    </source>
</reference>
<evidence type="ECO:0000256" key="6">
    <source>
        <dbReference type="ARBA" id="ARBA00023163"/>
    </source>
</evidence>
<evidence type="ECO:0000256" key="5">
    <source>
        <dbReference type="ARBA" id="ARBA00023125"/>
    </source>
</evidence>
<feature type="binding site" evidence="8">
    <location>
        <position position="111"/>
    </location>
    <ligand>
        <name>Fe cation</name>
        <dbReference type="ChEBI" id="CHEBI:24875"/>
    </ligand>
</feature>
<keyword evidence="4" id="KW-0805">Transcription regulation</keyword>
<dbReference type="AlphaFoldDB" id="A0A810QFD9"/>
<dbReference type="RefSeq" id="WP_187029172.1">
    <property type="nucleotide sequence ID" value="NZ_AP023420.1"/>
</dbReference>
<keyword evidence="6" id="KW-0804">Transcription</keyword>
<evidence type="ECO:0000313" key="10">
    <source>
        <dbReference type="Proteomes" id="UP000679848"/>
    </source>
</evidence>
<keyword evidence="10" id="KW-1185">Reference proteome</keyword>
<keyword evidence="2" id="KW-0678">Repressor</keyword>
<keyword evidence="7" id="KW-0479">Metal-binding</keyword>
<proteinExistence type="inferred from homology"/>
<comment type="cofactor">
    <cofactor evidence="7">
        <name>Zn(2+)</name>
        <dbReference type="ChEBI" id="CHEBI:29105"/>
    </cofactor>
    <text evidence="7">Binds 1 zinc ion per subunit.</text>
</comment>
<dbReference type="GO" id="GO:1900376">
    <property type="term" value="P:regulation of secondary metabolite biosynthetic process"/>
    <property type="evidence" value="ECO:0007669"/>
    <property type="project" value="TreeGrafter"/>
</dbReference>
<comment type="similarity">
    <text evidence="1">Belongs to the Fur family.</text>
</comment>
<evidence type="ECO:0000256" key="3">
    <source>
        <dbReference type="ARBA" id="ARBA00022833"/>
    </source>
</evidence>
<dbReference type="GO" id="GO:0003700">
    <property type="term" value="F:DNA-binding transcription factor activity"/>
    <property type="evidence" value="ECO:0007669"/>
    <property type="project" value="InterPro"/>
</dbReference>
<evidence type="ECO:0000256" key="8">
    <source>
        <dbReference type="PIRSR" id="PIRSR602481-2"/>
    </source>
</evidence>
<feature type="binding site" evidence="7">
    <location>
        <position position="80"/>
    </location>
    <ligand>
        <name>Zn(2+)</name>
        <dbReference type="ChEBI" id="CHEBI:29105"/>
    </ligand>
</feature>
<dbReference type="KEGG" id="pfaa:MM59RIKEN_18950"/>
<evidence type="ECO:0000256" key="1">
    <source>
        <dbReference type="ARBA" id="ARBA00007957"/>
    </source>
</evidence>
<dbReference type="PANTHER" id="PTHR33202:SF7">
    <property type="entry name" value="FERRIC UPTAKE REGULATION PROTEIN"/>
    <property type="match status" value="1"/>
</dbReference>
<dbReference type="SUPFAM" id="SSF46785">
    <property type="entry name" value="Winged helix' DNA-binding domain"/>
    <property type="match status" value="1"/>
</dbReference>
<keyword evidence="8" id="KW-0408">Iron</keyword>
<dbReference type="CDD" id="cd07153">
    <property type="entry name" value="Fur_like"/>
    <property type="match status" value="1"/>
</dbReference>
<sequence>MERRRYSQQRERIYQAVMASKEHPTAQMVYDGLRQELPQLSLGTVYRNLHQLAQEGCLQELEGPMARFDGVLQPHSHIRCDCCGALADAAPAYDAALDQGRVAAGWTVRGHDLVFHGVCPACAEKR</sequence>
<dbReference type="InterPro" id="IPR002481">
    <property type="entry name" value="FUR"/>
</dbReference>
<dbReference type="Gene3D" id="1.10.10.10">
    <property type="entry name" value="Winged helix-like DNA-binding domain superfamily/Winged helix DNA-binding domain"/>
    <property type="match status" value="1"/>
</dbReference>
<dbReference type="InterPro" id="IPR036390">
    <property type="entry name" value="WH_DNA-bd_sf"/>
</dbReference>
<dbReference type="GO" id="GO:0000976">
    <property type="term" value="F:transcription cis-regulatory region binding"/>
    <property type="evidence" value="ECO:0007669"/>
    <property type="project" value="TreeGrafter"/>
</dbReference>
<feature type="binding site" evidence="7">
    <location>
        <position position="119"/>
    </location>
    <ligand>
        <name>Zn(2+)</name>
        <dbReference type="ChEBI" id="CHEBI:29105"/>
    </ligand>
</feature>
<dbReference type="InterPro" id="IPR043135">
    <property type="entry name" value="Fur_C"/>
</dbReference>
<feature type="binding site" evidence="7">
    <location>
        <position position="83"/>
    </location>
    <ligand>
        <name>Zn(2+)</name>
        <dbReference type="ChEBI" id="CHEBI:29105"/>
    </ligand>
</feature>
<dbReference type="PANTHER" id="PTHR33202">
    <property type="entry name" value="ZINC UPTAKE REGULATION PROTEIN"/>
    <property type="match status" value="1"/>
</dbReference>
<dbReference type="Gene3D" id="3.30.1490.190">
    <property type="match status" value="1"/>
</dbReference>
<protein>
    <submittedName>
        <fullName evidence="9">Transcriptional repressor</fullName>
    </submittedName>
</protein>
<evidence type="ECO:0000313" key="9">
    <source>
        <dbReference type="EMBL" id="BCK84576.1"/>
    </source>
</evidence>
<dbReference type="GO" id="GO:0008270">
    <property type="term" value="F:zinc ion binding"/>
    <property type="evidence" value="ECO:0007669"/>
    <property type="project" value="TreeGrafter"/>
</dbReference>
<dbReference type="GO" id="GO:0045892">
    <property type="term" value="P:negative regulation of DNA-templated transcription"/>
    <property type="evidence" value="ECO:0007669"/>
    <property type="project" value="TreeGrafter"/>
</dbReference>
<evidence type="ECO:0000256" key="7">
    <source>
        <dbReference type="PIRSR" id="PIRSR602481-1"/>
    </source>
</evidence>
<dbReference type="Proteomes" id="UP000679848">
    <property type="component" value="Chromosome"/>
</dbReference>
<evidence type="ECO:0000256" key="4">
    <source>
        <dbReference type="ARBA" id="ARBA00023015"/>
    </source>
</evidence>
<evidence type="ECO:0000256" key="2">
    <source>
        <dbReference type="ARBA" id="ARBA00022491"/>
    </source>
</evidence>